<reference evidence="1" key="1">
    <citation type="submission" date="2020-08" db="EMBL/GenBank/DDBJ databases">
        <title>Multicomponent nature underlies the extraordinary mechanical properties of spider dragline silk.</title>
        <authorList>
            <person name="Kono N."/>
            <person name="Nakamura H."/>
            <person name="Mori M."/>
            <person name="Yoshida Y."/>
            <person name="Ohtoshi R."/>
            <person name="Malay A.D."/>
            <person name="Moran D.A.P."/>
            <person name="Tomita M."/>
            <person name="Numata K."/>
            <person name="Arakawa K."/>
        </authorList>
    </citation>
    <scope>NUCLEOTIDE SEQUENCE</scope>
</reference>
<accession>A0A8X6NTA1</accession>
<sequence>MGWKRVRTTFSIGLARCKVGGGLAAMRSFPCHAWHACSRQGRGQTVISLPSSSYERRFLLCFRSPFNVRRYFACVRKGTSSLKRSWFGGYNGGGGREMKWIC</sequence>
<dbReference type="EMBL" id="BMAW01108376">
    <property type="protein sequence ID" value="GFT33610.1"/>
    <property type="molecule type" value="Genomic_DNA"/>
</dbReference>
<dbReference type="AlphaFoldDB" id="A0A8X6NTA1"/>
<evidence type="ECO:0000313" key="1">
    <source>
        <dbReference type="EMBL" id="GFT33610.1"/>
    </source>
</evidence>
<evidence type="ECO:0000313" key="2">
    <source>
        <dbReference type="Proteomes" id="UP000887013"/>
    </source>
</evidence>
<comment type="caution">
    <text evidence="1">The sequence shown here is derived from an EMBL/GenBank/DDBJ whole genome shotgun (WGS) entry which is preliminary data.</text>
</comment>
<gene>
    <name evidence="1" type="ORF">NPIL_36731</name>
</gene>
<protein>
    <submittedName>
        <fullName evidence="1">Uncharacterized protein</fullName>
    </submittedName>
</protein>
<proteinExistence type="predicted"/>
<keyword evidence="2" id="KW-1185">Reference proteome</keyword>
<dbReference type="Proteomes" id="UP000887013">
    <property type="component" value="Unassembled WGS sequence"/>
</dbReference>
<name>A0A8X6NTA1_NEPPI</name>
<organism evidence="1 2">
    <name type="scientific">Nephila pilipes</name>
    <name type="common">Giant wood spider</name>
    <name type="synonym">Nephila maculata</name>
    <dbReference type="NCBI Taxonomy" id="299642"/>
    <lineage>
        <taxon>Eukaryota</taxon>
        <taxon>Metazoa</taxon>
        <taxon>Ecdysozoa</taxon>
        <taxon>Arthropoda</taxon>
        <taxon>Chelicerata</taxon>
        <taxon>Arachnida</taxon>
        <taxon>Araneae</taxon>
        <taxon>Araneomorphae</taxon>
        <taxon>Entelegynae</taxon>
        <taxon>Araneoidea</taxon>
        <taxon>Nephilidae</taxon>
        <taxon>Nephila</taxon>
    </lineage>
</organism>